<sequence>MMSLVGSERTRGTRDKMQTSTMQPIQQQKQVIQVCATV</sequence>
<proteinExistence type="predicted"/>
<feature type="compositionally biased region" description="Basic and acidic residues" evidence="1">
    <location>
        <begin position="8"/>
        <end position="17"/>
    </location>
</feature>
<reference evidence="2 3" key="1">
    <citation type="submission" date="2018-01" db="EMBL/GenBank/DDBJ databases">
        <title>Comparison of the Chinese Bamboo Partridge and Red Junglefowl genome sequences highlights the importance of demography in genome evolution.</title>
        <authorList>
            <person name="Tiley G.P."/>
            <person name="Kimball R.T."/>
            <person name="Braun E.L."/>
            <person name="Burleigh J.G."/>
        </authorList>
    </citation>
    <scope>NUCLEOTIDE SEQUENCE [LARGE SCALE GENOMIC DNA]</scope>
    <source>
        <strain evidence="2">RTK389</strain>
        <tissue evidence="2">Blood</tissue>
    </source>
</reference>
<gene>
    <name evidence="2" type="ORF">CIB84_015219</name>
</gene>
<name>A0A2P4SA84_BAMTH</name>
<keyword evidence="3" id="KW-1185">Reference proteome</keyword>
<evidence type="ECO:0000313" key="3">
    <source>
        <dbReference type="Proteomes" id="UP000237246"/>
    </source>
</evidence>
<evidence type="ECO:0000256" key="1">
    <source>
        <dbReference type="SAM" id="MobiDB-lite"/>
    </source>
</evidence>
<accession>A0A2P4SA84</accession>
<evidence type="ECO:0000313" key="2">
    <source>
        <dbReference type="EMBL" id="POI21034.1"/>
    </source>
</evidence>
<dbReference type="AlphaFoldDB" id="A0A2P4SA84"/>
<dbReference type="Proteomes" id="UP000237246">
    <property type="component" value="Unassembled WGS sequence"/>
</dbReference>
<organism evidence="2 3">
    <name type="scientific">Bambusicola thoracicus</name>
    <name type="common">Chinese bamboo-partridge</name>
    <name type="synonym">Perdix thoracica</name>
    <dbReference type="NCBI Taxonomy" id="9083"/>
    <lineage>
        <taxon>Eukaryota</taxon>
        <taxon>Metazoa</taxon>
        <taxon>Chordata</taxon>
        <taxon>Craniata</taxon>
        <taxon>Vertebrata</taxon>
        <taxon>Euteleostomi</taxon>
        <taxon>Archelosauria</taxon>
        <taxon>Archosauria</taxon>
        <taxon>Dinosauria</taxon>
        <taxon>Saurischia</taxon>
        <taxon>Theropoda</taxon>
        <taxon>Coelurosauria</taxon>
        <taxon>Aves</taxon>
        <taxon>Neognathae</taxon>
        <taxon>Galloanserae</taxon>
        <taxon>Galliformes</taxon>
        <taxon>Phasianidae</taxon>
        <taxon>Perdicinae</taxon>
        <taxon>Bambusicola</taxon>
    </lineage>
</organism>
<protein>
    <submittedName>
        <fullName evidence="2">Uncharacterized protein</fullName>
    </submittedName>
</protein>
<dbReference type="EMBL" id="PPHD01074445">
    <property type="protein sequence ID" value="POI21034.1"/>
    <property type="molecule type" value="Genomic_DNA"/>
</dbReference>
<feature type="region of interest" description="Disordered" evidence="1">
    <location>
        <begin position="1"/>
        <end position="25"/>
    </location>
</feature>
<comment type="caution">
    <text evidence="2">The sequence shown here is derived from an EMBL/GenBank/DDBJ whole genome shotgun (WGS) entry which is preliminary data.</text>
</comment>